<dbReference type="InterPro" id="IPR007685">
    <property type="entry name" value="RelA_SpoT"/>
</dbReference>
<dbReference type="Gene3D" id="3.10.20.30">
    <property type="match status" value="1"/>
</dbReference>
<feature type="domain" description="ACT" evidence="8">
    <location>
        <begin position="623"/>
        <end position="697"/>
    </location>
</feature>
<keyword evidence="11" id="KW-0808">Transferase</keyword>
<keyword evidence="11" id="KW-0418">Kinase</keyword>
<dbReference type="CDD" id="cd00077">
    <property type="entry name" value="HDc"/>
    <property type="match status" value="1"/>
</dbReference>
<dbReference type="Pfam" id="PF02824">
    <property type="entry name" value="TGS"/>
    <property type="match status" value="1"/>
</dbReference>
<dbReference type="Gene3D" id="1.10.3210.10">
    <property type="entry name" value="Hypothetical protein af1432"/>
    <property type="match status" value="1"/>
</dbReference>
<feature type="domain" description="HD" evidence="9">
    <location>
        <begin position="45"/>
        <end position="144"/>
    </location>
</feature>
<dbReference type="NCBIfam" id="TIGR00691">
    <property type="entry name" value="spoT_relA"/>
    <property type="match status" value="1"/>
</dbReference>
<dbReference type="GeneID" id="93122376"/>
<dbReference type="EC" id="3.1.7.2" evidence="5"/>
<dbReference type="PROSITE" id="PS51831">
    <property type="entry name" value="HD"/>
    <property type="match status" value="1"/>
</dbReference>
<dbReference type="SUPFAM" id="SSF55021">
    <property type="entry name" value="ACT-like"/>
    <property type="match status" value="1"/>
</dbReference>
<evidence type="ECO:0000256" key="7">
    <source>
        <dbReference type="RuleBase" id="RU003847"/>
    </source>
</evidence>
<evidence type="ECO:0000259" key="8">
    <source>
        <dbReference type="PROSITE" id="PS51671"/>
    </source>
</evidence>
<dbReference type="FunFam" id="3.10.20.30:FF:000002">
    <property type="entry name" value="GTP pyrophosphokinase (RelA/SpoT)"/>
    <property type="match status" value="1"/>
</dbReference>
<dbReference type="Pfam" id="PF13328">
    <property type="entry name" value="HD_4"/>
    <property type="match status" value="1"/>
</dbReference>
<dbReference type="Proteomes" id="UP000219788">
    <property type="component" value="Unassembled WGS sequence"/>
</dbReference>
<dbReference type="SUPFAM" id="SSF81271">
    <property type="entry name" value="TGS-like"/>
    <property type="match status" value="1"/>
</dbReference>
<dbReference type="GO" id="GO:0016301">
    <property type="term" value="F:kinase activity"/>
    <property type="evidence" value="ECO:0007669"/>
    <property type="project" value="UniProtKB-KW"/>
</dbReference>
<dbReference type="InterPro" id="IPR012675">
    <property type="entry name" value="Beta-grasp_dom_sf"/>
</dbReference>
<dbReference type="SUPFAM" id="SSF81301">
    <property type="entry name" value="Nucleotidyltransferase"/>
    <property type="match status" value="1"/>
</dbReference>
<dbReference type="Pfam" id="PF04607">
    <property type="entry name" value="RelA_SpoT"/>
    <property type="match status" value="1"/>
</dbReference>
<dbReference type="InterPro" id="IPR033655">
    <property type="entry name" value="TGS_RelA/SpoT"/>
</dbReference>
<dbReference type="SMART" id="SM00471">
    <property type="entry name" value="HDc"/>
    <property type="match status" value="1"/>
</dbReference>
<dbReference type="InterPro" id="IPR045600">
    <property type="entry name" value="RelA/SpoT_AH_RIS"/>
</dbReference>
<comment type="pathway">
    <text evidence="4">Purine metabolism; ppGpp biosynthesis; ppGpp from GDP: step 1/1.</text>
</comment>
<keyword evidence="3" id="KW-0464">Manganese</keyword>
<name>A0A2A7TYX1_EDWTA</name>
<dbReference type="CDD" id="cd04876">
    <property type="entry name" value="ACT_RelA-SpoT"/>
    <property type="match status" value="1"/>
</dbReference>
<dbReference type="InterPro" id="IPR004095">
    <property type="entry name" value="TGS"/>
</dbReference>
<dbReference type="AlphaFoldDB" id="A0A2A7TYX1"/>
<dbReference type="GO" id="GO:0042594">
    <property type="term" value="P:response to starvation"/>
    <property type="evidence" value="ECO:0007669"/>
    <property type="project" value="TreeGrafter"/>
</dbReference>
<dbReference type="GO" id="GO:0015949">
    <property type="term" value="P:nucleobase-containing small molecule interconversion"/>
    <property type="evidence" value="ECO:0007669"/>
    <property type="project" value="UniProtKB-ARBA"/>
</dbReference>
<dbReference type="InterPro" id="IPR004811">
    <property type="entry name" value="RelA/Spo_fam"/>
</dbReference>
<dbReference type="InterPro" id="IPR012676">
    <property type="entry name" value="TGS-like"/>
</dbReference>
<dbReference type="InterPro" id="IPR002912">
    <property type="entry name" value="ACT_dom"/>
</dbReference>
<gene>
    <name evidence="11" type="ORF">CRM76_04385</name>
</gene>
<dbReference type="InterPro" id="IPR043519">
    <property type="entry name" value="NT_sf"/>
</dbReference>
<evidence type="ECO:0000256" key="6">
    <source>
        <dbReference type="ARBA" id="ARBA00047968"/>
    </source>
</evidence>
<dbReference type="GO" id="GO:0008728">
    <property type="term" value="F:GTP diphosphokinase activity"/>
    <property type="evidence" value="ECO:0007669"/>
    <property type="project" value="TreeGrafter"/>
</dbReference>
<dbReference type="Pfam" id="PF19296">
    <property type="entry name" value="RelA_AH_RIS"/>
    <property type="match status" value="1"/>
</dbReference>
<comment type="caution">
    <text evidence="11">The sequence shown here is derived from an EMBL/GenBank/DDBJ whole genome shotgun (WGS) entry which is preliminary data.</text>
</comment>
<dbReference type="OrthoDB" id="9805041at2"/>
<dbReference type="Gene3D" id="3.30.460.10">
    <property type="entry name" value="Beta Polymerase, domain 2"/>
    <property type="match status" value="1"/>
</dbReference>
<accession>A0A2A7TYX1</accession>
<evidence type="ECO:0000256" key="3">
    <source>
        <dbReference type="ARBA" id="ARBA00023211"/>
    </source>
</evidence>
<dbReference type="PROSITE" id="PS51880">
    <property type="entry name" value="TGS"/>
    <property type="match status" value="1"/>
</dbReference>
<dbReference type="FunFam" id="1.10.3210.10:FF:000001">
    <property type="entry name" value="GTP pyrophosphokinase RelA"/>
    <property type="match status" value="1"/>
</dbReference>
<keyword evidence="2" id="KW-0378">Hydrolase</keyword>
<evidence type="ECO:0000313" key="12">
    <source>
        <dbReference type="Proteomes" id="UP000219788"/>
    </source>
</evidence>
<evidence type="ECO:0000256" key="2">
    <source>
        <dbReference type="ARBA" id="ARBA00022801"/>
    </source>
</evidence>
<dbReference type="SUPFAM" id="SSF109604">
    <property type="entry name" value="HD-domain/PDEase-like"/>
    <property type="match status" value="1"/>
</dbReference>
<dbReference type="Pfam" id="PF13291">
    <property type="entry name" value="ACT_4"/>
    <property type="match status" value="1"/>
</dbReference>
<reference evidence="12" key="1">
    <citation type="submission" date="2017-09" db="EMBL/GenBank/DDBJ databases">
        <title>FDA dAtabase for Regulatory Grade micrObial Sequences (FDA-ARGOS): Supporting development and validation of Infectious Disease Dx tests.</title>
        <authorList>
            <person name="Goldberg B."/>
            <person name="Campos J."/>
            <person name="Tallon L."/>
            <person name="Sadzewicz L."/>
            <person name="Ott S."/>
            <person name="Zhao X."/>
            <person name="Nagaraj S."/>
            <person name="Vavikolanu K."/>
            <person name="Aluvathingal J."/>
            <person name="Nadendla S."/>
            <person name="Geyer C."/>
            <person name="Sichtig H."/>
        </authorList>
    </citation>
    <scope>NUCLEOTIDE SEQUENCE [LARGE SCALE GENOMIC DNA]</scope>
    <source>
        <strain evidence="12">FDAARGOS_370</strain>
    </source>
</reference>
<proteinExistence type="inferred from homology"/>
<dbReference type="GO" id="GO:0015970">
    <property type="term" value="P:guanosine tetraphosphate biosynthetic process"/>
    <property type="evidence" value="ECO:0007669"/>
    <property type="project" value="UniProtKB-UniPathway"/>
</dbReference>
<dbReference type="EMBL" id="PDDV01000013">
    <property type="protein sequence ID" value="PEH71228.1"/>
    <property type="molecule type" value="Genomic_DNA"/>
</dbReference>
<sequence length="697" mass="78812">MYLFESLNLLIQKYLPEEQIKRLKQAYLVARDAHEGQTRSSGEPYITHPVAVACILAEMRLDYETLMAALLHDVIEDTPATYQDMEQLFGKSVAELVEGVSKLDKLKFRDKKEAQAENFRKMIMAMVQDIRVILIKLADRTHNMRTLGSLRPDKRRRIARETLEIYSPLAHRLGIHHLKTELEELGFEALYPNRFRVIKEVVKAARGNRKEMIQKILAEIDGRLSEAGIVCQVNGREKHLYSIYRKMHLKEQRFHSIMDIYAFRVIVKDVDTCYRVLGQVHSLYKPRPGRVKDYIAIPKANGYQSLHTSLIGPHGVPVEVQIRTEDMDQMAEMGVAAHWAYKEGESSTTAQIRAQRWMQSLLELQQSAGSSFEFIESVKSDLFPDEIYVFTPEGRIVELPAGATPVDFAYAVHTDIGHACVGARVDRQPYPLSQALNSGQTIEIITAPGARPNAAWLNFVVSSKARAKIRQMLKNLKRDDSVSLGRRLLTHALGNGRKLATIPPQNIQRELDRMKLQSLDDLLAEIGLGNAMSVVVARNLLGEQDTPPGGRNLPIKGADGVLLTFAKCCRPIPGDPIVAHVSPGKGLVIHHESCRNIRGYQKEPEKFMPVEWDKAIDQEFIAEIKVDMFNHQGALANLTAAINATASNIQSMNTEEKDGRVYSVYIRLTTRDRVHLANIMRKIRIMPDVIKVTRNRN</sequence>
<dbReference type="PANTHER" id="PTHR21262">
    <property type="entry name" value="GUANOSINE-3',5'-BIS DIPHOSPHATE 3'-PYROPHOSPHOHYDROLASE"/>
    <property type="match status" value="1"/>
</dbReference>
<dbReference type="PANTHER" id="PTHR21262:SF36">
    <property type="entry name" value="BIFUNCTIONAL (P)PPGPP SYNTHASE_HYDROLASE SPOT"/>
    <property type="match status" value="1"/>
</dbReference>
<dbReference type="SMART" id="SM00954">
    <property type="entry name" value="RelA_SpoT"/>
    <property type="match status" value="1"/>
</dbReference>
<dbReference type="FunFam" id="3.30.70.260:FF:000006">
    <property type="entry name" value="(P)ppGpp synthase/hydrolase SpoT"/>
    <property type="match status" value="1"/>
</dbReference>
<dbReference type="UniPathway" id="UPA00908">
    <property type="reaction ID" value="UER00886"/>
</dbReference>
<comment type="function">
    <text evidence="7">In eubacteria ppGpp (guanosine 3'-diphosphate 5'-diphosphate) is a mediator of the stringent response that coordinates a variety of cellular activities in response to changes in nutritional abundance.</text>
</comment>
<evidence type="ECO:0000259" key="9">
    <source>
        <dbReference type="PROSITE" id="PS51831"/>
    </source>
</evidence>
<evidence type="ECO:0000259" key="10">
    <source>
        <dbReference type="PROSITE" id="PS51880"/>
    </source>
</evidence>
<evidence type="ECO:0000256" key="5">
    <source>
        <dbReference type="ARBA" id="ARBA00024387"/>
    </source>
</evidence>
<evidence type="ECO:0000313" key="11">
    <source>
        <dbReference type="EMBL" id="PEH71228.1"/>
    </source>
</evidence>
<comment type="similarity">
    <text evidence="7">Belongs to the relA/spoT family.</text>
</comment>
<dbReference type="Gene3D" id="3.30.70.260">
    <property type="match status" value="1"/>
</dbReference>
<protein>
    <recommendedName>
        <fullName evidence="5">guanosine-3',5'-bis(diphosphate) 3'-diphosphatase</fullName>
        <ecNumber evidence="5">3.1.7.2</ecNumber>
    </recommendedName>
</protein>
<dbReference type="RefSeq" id="WP_005291033.1">
    <property type="nucleotide sequence ID" value="NZ_AP028090.1"/>
</dbReference>
<evidence type="ECO:0000256" key="1">
    <source>
        <dbReference type="ARBA" id="ARBA00001936"/>
    </source>
</evidence>
<dbReference type="GO" id="GO:0005886">
    <property type="term" value="C:plasma membrane"/>
    <property type="evidence" value="ECO:0007669"/>
    <property type="project" value="TreeGrafter"/>
</dbReference>
<comment type="cofactor">
    <cofactor evidence="1">
        <name>Mn(2+)</name>
        <dbReference type="ChEBI" id="CHEBI:29035"/>
    </cofactor>
</comment>
<organism evidence="11 12">
    <name type="scientific">Edwardsiella tarda</name>
    <dbReference type="NCBI Taxonomy" id="636"/>
    <lineage>
        <taxon>Bacteria</taxon>
        <taxon>Pseudomonadati</taxon>
        <taxon>Pseudomonadota</taxon>
        <taxon>Gammaproteobacteria</taxon>
        <taxon>Enterobacterales</taxon>
        <taxon>Hafniaceae</taxon>
        <taxon>Edwardsiella</taxon>
    </lineage>
</organism>
<dbReference type="NCBIfam" id="NF008303">
    <property type="entry name" value="PRK11092.1"/>
    <property type="match status" value="1"/>
</dbReference>
<comment type="catalytic activity">
    <reaction evidence="6">
        <text>guanosine 3',5'-bis(diphosphate) + H2O = GDP + diphosphate + H(+)</text>
        <dbReference type="Rhea" id="RHEA:14253"/>
        <dbReference type="ChEBI" id="CHEBI:15377"/>
        <dbReference type="ChEBI" id="CHEBI:15378"/>
        <dbReference type="ChEBI" id="CHEBI:33019"/>
        <dbReference type="ChEBI" id="CHEBI:58189"/>
        <dbReference type="ChEBI" id="CHEBI:77828"/>
        <dbReference type="EC" id="3.1.7.2"/>
    </reaction>
</comment>
<dbReference type="GO" id="GO:0008893">
    <property type="term" value="F:guanosine-3',5'-bis(diphosphate) 3'-diphosphatase activity"/>
    <property type="evidence" value="ECO:0007669"/>
    <property type="project" value="UniProtKB-EC"/>
</dbReference>
<dbReference type="InterPro" id="IPR045865">
    <property type="entry name" value="ACT-like_dom_sf"/>
</dbReference>
<feature type="domain" description="TGS" evidence="10">
    <location>
        <begin position="385"/>
        <end position="446"/>
    </location>
</feature>
<dbReference type="InterPro" id="IPR006674">
    <property type="entry name" value="HD_domain"/>
</dbReference>
<dbReference type="InterPro" id="IPR003607">
    <property type="entry name" value="HD/PDEase_dom"/>
</dbReference>
<dbReference type="STRING" id="636.AAW15_00135"/>
<dbReference type="CDD" id="cd01668">
    <property type="entry name" value="TGS_RSH"/>
    <property type="match status" value="1"/>
</dbReference>
<dbReference type="CDD" id="cd05399">
    <property type="entry name" value="NT_Rel-Spo_like"/>
    <property type="match status" value="1"/>
</dbReference>
<evidence type="ECO:0000256" key="4">
    <source>
        <dbReference type="ARBA" id="ARBA00024329"/>
    </source>
</evidence>
<dbReference type="PROSITE" id="PS51671">
    <property type="entry name" value="ACT"/>
    <property type="match status" value="1"/>
</dbReference>
<dbReference type="FunFam" id="3.30.460.10:FF:000001">
    <property type="entry name" value="GTP pyrophosphokinase RelA"/>
    <property type="match status" value="1"/>
</dbReference>